<dbReference type="InterPro" id="IPR006145">
    <property type="entry name" value="PsdUridine_synth_RsuA/RluA"/>
</dbReference>
<dbReference type="InterPro" id="IPR036986">
    <property type="entry name" value="S4_RNA-bd_sf"/>
</dbReference>
<accession>A0A7I8DZJ8</accession>
<dbReference type="EMBL" id="AP024085">
    <property type="protein sequence ID" value="BCL57476.1"/>
    <property type="molecule type" value="Genomic_DNA"/>
</dbReference>
<dbReference type="AlphaFoldDB" id="A0A7I8DZJ8"/>
<dbReference type="GO" id="GO:0009982">
    <property type="term" value="F:pseudouridine synthase activity"/>
    <property type="evidence" value="ECO:0007669"/>
    <property type="project" value="InterPro"/>
</dbReference>
<dbReference type="InterPro" id="IPR006224">
    <property type="entry name" value="PsdUridine_synth_RluA-like_CS"/>
</dbReference>
<dbReference type="NCBIfam" id="TIGR00005">
    <property type="entry name" value="rluA_subfam"/>
    <property type="match status" value="1"/>
</dbReference>
<dbReference type="PROSITE" id="PS01129">
    <property type="entry name" value="PSI_RLU"/>
    <property type="match status" value="1"/>
</dbReference>
<dbReference type="PROSITE" id="PS50889">
    <property type="entry name" value="S4"/>
    <property type="match status" value="1"/>
</dbReference>
<comment type="function">
    <text evidence="6">Responsible for synthesis of pseudouridine from uracil.</text>
</comment>
<dbReference type="CDD" id="cd02869">
    <property type="entry name" value="PseudoU_synth_RluA_like"/>
    <property type="match status" value="1"/>
</dbReference>
<dbReference type="Proteomes" id="UP000593842">
    <property type="component" value="Chromosome"/>
</dbReference>
<dbReference type="PANTHER" id="PTHR21600">
    <property type="entry name" value="MITOCHONDRIAL RNA PSEUDOURIDINE SYNTHASE"/>
    <property type="match status" value="1"/>
</dbReference>
<keyword evidence="5" id="KW-0694">RNA-binding</keyword>
<dbReference type="SUPFAM" id="SSF55120">
    <property type="entry name" value="Pseudouridine synthase"/>
    <property type="match status" value="1"/>
</dbReference>
<evidence type="ECO:0000259" key="7">
    <source>
        <dbReference type="Pfam" id="PF00849"/>
    </source>
</evidence>
<dbReference type="PANTHER" id="PTHR21600:SF83">
    <property type="entry name" value="PSEUDOURIDYLATE SYNTHASE RPUSD4, MITOCHONDRIAL"/>
    <property type="match status" value="1"/>
</dbReference>
<dbReference type="InterPro" id="IPR006225">
    <property type="entry name" value="PsdUridine_synth_RluC/D"/>
</dbReference>
<evidence type="ECO:0000256" key="1">
    <source>
        <dbReference type="ARBA" id="ARBA00000073"/>
    </source>
</evidence>
<dbReference type="GO" id="GO:0140098">
    <property type="term" value="F:catalytic activity, acting on RNA"/>
    <property type="evidence" value="ECO:0007669"/>
    <property type="project" value="UniProtKB-ARBA"/>
</dbReference>
<dbReference type="KEGG" id="fit:Fi14EGH31_11880"/>
<evidence type="ECO:0000256" key="5">
    <source>
        <dbReference type="PROSITE-ProRule" id="PRU00182"/>
    </source>
</evidence>
<dbReference type="EC" id="5.4.99.-" evidence="6"/>
<keyword evidence="3 6" id="KW-0413">Isomerase</keyword>
<evidence type="ECO:0000256" key="2">
    <source>
        <dbReference type="ARBA" id="ARBA00010876"/>
    </source>
</evidence>
<proteinExistence type="inferred from homology"/>
<organism evidence="8 9">
    <name type="scientific">Faecalibacillus intestinalis</name>
    <dbReference type="NCBI Taxonomy" id="1982626"/>
    <lineage>
        <taxon>Bacteria</taxon>
        <taxon>Bacillati</taxon>
        <taxon>Bacillota</taxon>
        <taxon>Erysipelotrichia</taxon>
        <taxon>Erysipelotrichales</taxon>
        <taxon>Coprobacillaceae</taxon>
        <taxon>Faecalibacillus</taxon>
    </lineage>
</organism>
<dbReference type="Pfam" id="PF00849">
    <property type="entry name" value="PseudoU_synth_2"/>
    <property type="match status" value="1"/>
</dbReference>
<evidence type="ECO:0000256" key="3">
    <source>
        <dbReference type="ARBA" id="ARBA00023235"/>
    </source>
</evidence>
<dbReference type="GO" id="GO:0003723">
    <property type="term" value="F:RNA binding"/>
    <property type="evidence" value="ECO:0007669"/>
    <property type="project" value="UniProtKB-KW"/>
</dbReference>
<feature type="active site" evidence="4">
    <location>
        <position position="174"/>
    </location>
</feature>
<comment type="similarity">
    <text evidence="2 6">Belongs to the pseudouridine synthase RluA family.</text>
</comment>
<protein>
    <recommendedName>
        <fullName evidence="6">Pseudouridine synthase</fullName>
        <ecNumber evidence="6">5.4.99.-</ecNumber>
    </recommendedName>
</protein>
<evidence type="ECO:0000313" key="8">
    <source>
        <dbReference type="EMBL" id="BCL57476.1"/>
    </source>
</evidence>
<name>A0A7I8DZJ8_9FIRM</name>
<evidence type="ECO:0000256" key="4">
    <source>
        <dbReference type="PIRSR" id="PIRSR606225-1"/>
    </source>
</evidence>
<dbReference type="GO" id="GO:0006396">
    <property type="term" value="P:RNA processing"/>
    <property type="evidence" value="ECO:0007669"/>
    <property type="project" value="UniProtKB-ARBA"/>
</dbReference>
<sequence>MFILNVKGFIKIKANFSLVYVIMTLVIEMKKIVIKENDANQRIDKYLKKLLCNAPSNFIYKMFRKKDIKINGKKVNEKYILQKDDILEMFLYDDKFNEFTKEKDIYDLKREFKVLYEDQNILIVDKPVGLLVHGDAKENVNTLSHQVLSYLKEKGELDVGRESTFTPGPVHRLDRNTSGIVIFGKTLAALQDLNEMMKKRHHIEKSYMTICKGKLTKQQELVGYVKKIDNEDRVRFVKKDDKDALMMKTIVKPIRTTNDFSLVEVKIITGRMHQIRIHLSSIDHPVIGDRKYGDFALNKQMKQQFGLNNQLLHAYKINFVDPFGSLSYLKGKIIICPKPTQFKKIEKSLFESVL</sequence>
<dbReference type="InterPro" id="IPR050188">
    <property type="entry name" value="RluA_PseudoU_synthase"/>
</dbReference>
<dbReference type="Gene3D" id="3.30.2350.10">
    <property type="entry name" value="Pseudouridine synthase"/>
    <property type="match status" value="1"/>
</dbReference>
<dbReference type="GO" id="GO:0001522">
    <property type="term" value="P:pseudouridine synthesis"/>
    <property type="evidence" value="ECO:0007669"/>
    <property type="project" value="InterPro"/>
</dbReference>
<evidence type="ECO:0000313" key="9">
    <source>
        <dbReference type="Proteomes" id="UP000593842"/>
    </source>
</evidence>
<gene>
    <name evidence="8" type="primary">rluC</name>
    <name evidence="8" type="ORF">Fi14EGH31_11880</name>
</gene>
<dbReference type="Gene3D" id="3.10.290.10">
    <property type="entry name" value="RNA-binding S4 domain"/>
    <property type="match status" value="1"/>
</dbReference>
<reference evidence="9" key="1">
    <citation type="submission" date="2020-09" db="EMBL/GenBank/DDBJ databases">
        <title>Complete genome sequencing of Faecalibacillus intestinalis strain 14EGH31.</title>
        <authorList>
            <person name="Sakamoto M."/>
            <person name="Murakami T."/>
            <person name="Mori H."/>
        </authorList>
    </citation>
    <scope>NUCLEOTIDE SEQUENCE [LARGE SCALE GENOMIC DNA]</scope>
    <source>
        <strain evidence="9">14EGH31</strain>
    </source>
</reference>
<evidence type="ECO:0000256" key="6">
    <source>
        <dbReference type="RuleBase" id="RU362028"/>
    </source>
</evidence>
<comment type="catalytic activity">
    <reaction evidence="1 6">
        <text>a uridine in RNA = a pseudouridine in RNA</text>
        <dbReference type="Rhea" id="RHEA:48348"/>
        <dbReference type="Rhea" id="RHEA-COMP:12068"/>
        <dbReference type="Rhea" id="RHEA-COMP:12069"/>
        <dbReference type="ChEBI" id="CHEBI:65314"/>
        <dbReference type="ChEBI" id="CHEBI:65315"/>
    </reaction>
</comment>
<dbReference type="CDD" id="cd00165">
    <property type="entry name" value="S4"/>
    <property type="match status" value="1"/>
</dbReference>
<dbReference type="InterPro" id="IPR020103">
    <property type="entry name" value="PsdUridine_synth_cat_dom_sf"/>
</dbReference>
<feature type="domain" description="Pseudouridine synthase RsuA/RluA-like" evidence="7">
    <location>
        <begin position="120"/>
        <end position="281"/>
    </location>
</feature>